<feature type="non-terminal residue" evidence="1">
    <location>
        <position position="1"/>
    </location>
</feature>
<name>A0ACC3DLH0_9PEZI</name>
<dbReference type="EMBL" id="JAWDJW010002866">
    <property type="protein sequence ID" value="KAK3077423.1"/>
    <property type="molecule type" value="Genomic_DNA"/>
</dbReference>
<sequence length="54" mass="5862">DAYRNKMRSTMVAAGQDVASVAPHFETRVGKRRWLERSKKGKGGAGGEREGSPS</sequence>
<accession>A0ACC3DLH0</accession>
<evidence type="ECO:0000313" key="1">
    <source>
        <dbReference type="EMBL" id="KAK3077423.1"/>
    </source>
</evidence>
<reference evidence="1" key="1">
    <citation type="submission" date="2024-09" db="EMBL/GenBank/DDBJ databases">
        <title>Black Yeasts Isolated from many extreme environments.</title>
        <authorList>
            <person name="Coleine C."/>
            <person name="Stajich J.E."/>
            <person name="Selbmann L."/>
        </authorList>
    </citation>
    <scope>NUCLEOTIDE SEQUENCE</scope>
    <source>
        <strain evidence="1">CCFEE 5737</strain>
    </source>
</reference>
<evidence type="ECO:0000313" key="2">
    <source>
        <dbReference type="Proteomes" id="UP001186974"/>
    </source>
</evidence>
<protein>
    <submittedName>
        <fullName evidence="1">Uncharacterized protein</fullName>
    </submittedName>
</protein>
<organism evidence="1 2">
    <name type="scientific">Coniosporium uncinatum</name>
    <dbReference type="NCBI Taxonomy" id="93489"/>
    <lineage>
        <taxon>Eukaryota</taxon>
        <taxon>Fungi</taxon>
        <taxon>Dikarya</taxon>
        <taxon>Ascomycota</taxon>
        <taxon>Pezizomycotina</taxon>
        <taxon>Dothideomycetes</taxon>
        <taxon>Dothideomycetes incertae sedis</taxon>
        <taxon>Coniosporium</taxon>
    </lineage>
</organism>
<keyword evidence="2" id="KW-1185">Reference proteome</keyword>
<gene>
    <name evidence="1" type="ORF">LTS18_010300</name>
</gene>
<proteinExistence type="predicted"/>
<dbReference type="Proteomes" id="UP001186974">
    <property type="component" value="Unassembled WGS sequence"/>
</dbReference>
<comment type="caution">
    <text evidence="1">The sequence shown here is derived from an EMBL/GenBank/DDBJ whole genome shotgun (WGS) entry which is preliminary data.</text>
</comment>